<sequence length="297" mass="32844">MIESSLAHLQMASSQPQRLREQVQIALAIADASTLRSLLTESTPPLALSDRIGVLRAEVGVPLPEGGKRAMDGVLWVESIECALAGSRPDLAAQPSGSDHQPYQDLTRCHSELHTLAQNISLSEAIALLSHAGFQSEQISQILHLPAQAWHRDWWYQSDLSGHLTLPFCRAIRTRRFADGRFSLQYRDFYALEPPPCFQGIEVAIPVEFKPADQGFGETLERVNGARRHWGTDKALVISETLSELEVQGLTRQGVSLYQPRPQALPQAADCSRCHQANCPLQGRIHSPVLTCQSYDP</sequence>
<dbReference type="OrthoDB" id="529587at2"/>
<dbReference type="EMBL" id="CP021983">
    <property type="protein sequence ID" value="ASC73411.1"/>
    <property type="molecule type" value="Genomic_DNA"/>
</dbReference>
<accession>A0A1Z3HSW4</accession>
<dbReference type="RefSeq" id="WP_088430944.1">
    <property type="nucleotide sequence ID" value="NZ_CP021983.2"/>
</dbReference>
<protein>
    <submittedName>
        <fullName evidence="1">Uncharacterized protein</fullName>
    </submittedName>
</protein>
<evidence type="ECO:0000313" key="2">
    <source>
        <dbReference type="Proteomes" id="UP000191901"/>
    </source>
</evidence>
<gene>
    <name evidence="1" type="ORF">XM38_043780</name>
</gene>
<keyword evidence="2" id="KW-1185">Reference proteome</keyword>
<reference evidence="1 2" key="1">
    <citation type="journal article" date="2016" name="Biochim. Biophys. Acta">
        <title>Characterization of red-shifted phycobilisomes isolated from the chlorophyll f-containing cyanobacterium Halomicronema hongdechloris.</title>
        <authorList>
            <person name="Li Y."/>
            <person name="Lin Y."/>
            <person name="Garvey C.J."/>
            <person name="Birch D."/>
            <person name="Corkery R.W."/>
            <person name="Loughlin P.C."/>
            <person name="Scheer H."/>
            <person name="Willows R.D."/>
            <person name="Chen M."/>
        </authorList>
    </citation>
    <scope>NUCLEOTIDE SEQUENCE [LARGE SCALE GENOMIC DNA]</scope>
    <source>
        <strain evidence="1 2">C2206</strain>
    </source>
</reference>
<dbReference type="Proteomes" id="UP000191901">
    <property type="component" value="Chromosome"/>
</dbReference>
<proteinExistence type="predicted"/>
<organism evidence="1 2">
    <name type="scientific">Halomicronema hongdechloris C2206</name>
    <dbReference type="NCBI Taxonomy" id="1641165"/>
    <lineage>
        <taxon>Bacteria</taxon>
        <taxon>Bacillati</taxon>
        <taxon>Cyanobacteriota</taxon>
        <taxon>Cyanophyceae</taxon>
        <taxon>Nodosilineales</taxon>
        <taxon>Nodosilineaceae</taxon>
        <taxon>Halomicronema</taxon>
    </lineage>
</organism>
<evidence type="ECO:0000313" key="1">
    <source>
        <dbReference type="EMBL" id="ASC73411.1"/>
    </source>
</evidence>
<name>A0A1Z3HSW4_9CYAN</name>
<dbReference type="KEGG" id="hhg:XM38_043780"/>
<dbReference type="AlphaFoldDB" id="A0A1Z3HSW4"/>